<gene>
    <name evidence="1" type="ORF">IPJ89_04190</name>
</gene>
<sequence length="174" mass="20027">MEVRGRIQDIAETHRLIAELGGIKLNTYAFEDRIYFLPGTTSLEKGYVRIRSPPGYDNSQRFQITKKITQDGQRLEVYRSFASDLERAKAKIAGHWIACIIARKGTQYRLGNGLMYVEEIEEFGNSIEALYSSEVEGREWLHQLNATEISMHSMPLQFMIHKNMPKHEPAPKPN</sequence>
<dbReference type="AlphaFoldDB" id="A0A7T9DJ69"/>
<evidence type="ECO:0000313" key="1">
    <source>
        <dbReference type="EMBL" id="QQR92327.1"/>
    </source>
</evidence>
<proteinExistence type="predicted"/>
<organism evidence="1">
    <name type="scientific">Candidatus Iainarchaeum sp</name>
    <dbReference type="NCBI Taxonomy" id="3101447"/>
    <lineage>
        <taxon>Archaea</taxon>
        <taxon>Candidatus Iainarchaeota</taxon>
        <taxon>Candidatus Iainarchaeia</taxon>
        <taxon>Candidatus Iainarchaeales</taxon>
        <taxon>Candidatus Iainarchaeaceae</taxon>
        <taxon>Candidatus Iainarchaeum</taxon>
    </lineage>
</organism>
<dbReference type="InterPro" id="IPR033469">
    <property type="entry name" value="CYTH-like_dom_sf"/>
</dbReference>
<protein>
    <recommendedName>
        <fullName evidence="2">CYTH domain-containing protein</fullName>
    </recommendedName>
</protein>
<reference evidence="1" key="1">
    <citation type="submission" date="2020-11" db="EMBL/GenBank/DDBJ databases">
        <title>Connecting structure to function with the recovery of over 1000 high-quality activated sludge metagenome-assembled genomes encoding full-length rRNA genes using long-read sequencing.</title>
        <authorList>
            <person name="Singleton C.M."/>
            <person name="Petriglieri F."/>
            <person name="Kristensen J.M."/>
            <person name="Kirkegaard R.H."/>
            <person name="Michaelsen T.Y."/>
            <person name="Andersen M.H."/>
            <person name="Karst S.M."/>
            <person name="Dueholm M.S."/>
            <person name="Nielsen P.H."/>
            <person name="Albertsen M."/>
        </authorList>
    </citation>
    <scope>NUCLEOTIDE SEQUENCE</scope>
    <source>
        <strain evidence="1">Fred_18-Q3-R57-64_BAT3C.431</strain>
    </source>
</reference>
<dbReference type="EMBL" id="CP064981">
    <property type="protein sequence ID" value="QQR92327.1"/>
    <property type="molecule type" value="Genomic_DNA"/>
</dbReference>
<dbReference type="Gene3D" id="2.40.320.10">
    <property type="entry name" value="Hypothetical Protein Pfu-838710-001"/>
    <property type="match status" value="1"/>
</dbReference>
<name>A0A7T9DJ69_9ARCH</name>
<dbReference type="Proteomes" id="UP000596004">
    <property type="component" value="Chromosome"/>
</dbReference>
<evidence type="ECO:0008006" key="2">
    <source>
        <dbReference type="Google" id="ProtNLM"/>
    </source>
</evidence>
<dbReference type="SUPFAM" id="SSF55154">
    <property type="entry name" value="CYTH-like phosphatases"/>
    <property type="match status" value="1"/>
</dbReference>
<accession>A0A7T9DJ69</accession>